<dbReference type="Pfam" id="PF14381">
    <property type="entry name" value="EDR1_CTR1_ARMC3_pept"/>
    <property type="match status" value="1"/>
</dbReference>
<evidence type="ECO:0000259" key="3">
    <source>
        <dbReference type="Pfam" id="PF14381"/>
    </source>
</evidence>
<dbReference type="SMART" id="SM00185">
    <property type="entry name" value="ARM"/>
    <property type="match status" value="4"/>
</dbReference>
<keyword evidence="1" id="KW-0677">Repeat</keyword>
<dbReference type="AlphaFoldDB" id="A0A8J2LJ39"/>
<reference evidence="4" key="1">
    <citation type="submission" date="2021-06" db="EMBL/GenBank/DDBJ databases">
        <authorList>
            <person name="Hodson N. C."/>
            <person name="Mongue J. A."/>
            <person name="Jaron S. K."/>
        </authorList>
    </citation>
    <scope>NUCLEOTIDE SEQUENCE</scope>
</reference>
<feature type="compositionally biased region" description="Basic and acidic residues" evidence="2">
    <location>
        <begin position="29"/>
        <end position="41"/>
    </location>
</feature>
<feature type="domain" description="EDR1/CTR1/ARMC3-like peptidase-like" evidence="3">
    <location>
        <begin position="587"/>
        <end position="830"/>
    </location>
</feature>
<dbReference type="InterPro" id="IPR052441">
    <property type="entry name" value="Armadillo-Ser/Thr_Kinase"/>
</dbReference>
<evidence type="ECO:0000313" key="5">
    <source>
        <dbReference type="Proteomes" id="UP000708208"/>
    </source>
</evidence>
<dbReference type="Pfam" id="PF00514">
    <property type="entry name" value="Arm"/>
    <property type="match status" value="1"/>
</dbReference>
<feature type="compositionally biased region" description="Basic residues" evidence="2">
    <location>
        <begin position="1"/>
        <end position="15"/>
    </location>
</feature>
<gene>
    <name evidence="4" type="ORF">AFUS01_LOCUS46802</name>
</gene>
<dbReference type="InterPro" id="IPR055164">
    <property type="entry name" value="EDR1/CTR1/ARMC3-like_pept-like"/>
</dbReference>
<dbReference type="EMBL" id="CAJVCH010571522">
    <property type="protein sequence ID" value="CAG7837737.1"/>
    <property type="molecule type" value="Genomic_DNA"/>
</dbReference>
<dbReference type="PANTHER" id="PTHR46618:SF1">
    <property type="entry name" value="ARMADILLO REPEAT-CONTAINING PROTEIN 3"/>
    <property type="match status" value="1"/>
</dbReference>
<dbReference type="Proteomes" id="UP000708208">
    <property type="component" value="Unassembled WGS sequence"/>
</dbReference>
<accession>A0A8J2LJ39</accession>
<evidence type="ECO:0000313" key="4">
    <source>
        <dbReference type="EMBL" id="CAG7837737.1"/>
    </source>
</evidence>
<protein>
    <recommendedName>
        <fullName evidence="3">EDR1/CTR1/ARMC3-like peptidase-like domain-containing protein</fullName>
    </recommendedName>
</protein>
<organism evidence="4 5">
    <name type="scientific">Allacma fusca</name>
    <dbReference type="NCBI Taxonomy" id="39272"/>
    <lineage>
        <taxon>Eukaryota</taxon>
        <taxon>Metazoa</taxon>
        <taxon>Ecdysozoa</taxon>
        <taxon>Arthropoda</taxon>
        <taxon>Hexapoda</taxon>
        <taxon>Collembola</taxon>
        <taxon>Symphypleona</taxon>
        <taxon>Sminthuridae</taxon>
        <taxon>Allacma</taxon>
    </lineage>
</organism>
<evidence type="ECO:0000256" key="1">
    <source>
        <dbReference type="ARBA" id="ARBA00022737"/>
    </source>
</evidence>
<dbReference type="OrthoDB" id="6614011at2759"/>
<sequence>MAKSKSPKGKKGKGKTPRDPYNSKLKRGLKTDAEVAGEKEKREREEALKKFGPCHFDANECMTAILMLQSEEDHIVIGALNCLQKFLKKQTENCEIFAELHGIAVLARLIHSNNPVIQRMAMKCMAIASKAHKAKLAVRDTELVQDFNNFCQSLDETMQEYASLCMSNLATLYTGRLQLIQNGSLPILLKLLEHPDADVIRNAIEAIWRILEEPLNIQFMLSEEVLKPIVDLIDSEFPTVQVIAMSVLQKVAQLPSGTNLLDKMGLIENISGKLDKMEWGDLHRVALKTLINMAQSKPCCTKMSGLIGHLMNVINLTSDEKTLSHAIKLAGKISCVASNASLLIDSGFGEKLVELLACDNMKLVAAAAMAAAQISACDARAMKILTKAMESLLDYAESPDITMQGFESVMATLSHVLASGKPAGHLFLEWGGKDTLIKMLTKINDYSDDALISAMTCIHNLSLHWALRPHFADDSIISGILAIMDKTSNPQLLVAAATALTGLMCEHQALVTMVNKDGIKMLIKLIQHDEYPVIASAVPIIHVAGTYEDIAFEIVEHGVLEELWKRQDLISVNGPFRTGFERLLCSNLSAKFSIAGHLDPFEKLPDGFYDYGAVKNAEDIVSVSKMVSKSKTNSDMANPKKILYLNLTKSVRKELTESNPIFTEMINKDFTVQNILEEIMGIIDVEGSSSEGEVLKVIARVVSDRLGGPVDKLKVSYESEELELANLETQFTSVVVPITMLSAGSHRPRAILFKALTDAFGIPCSLDRGGYRKVWNVVLIRSQKCDKPCICTKPSEASLDCDGEKKQAKAVYSEKLRRYVVDLVHQPGTLLPFHSYEANAYCFF</sequence>
<comment type="caution">
    <text evidence="4">The sequence shown here is derived from an EMBL/GenBank/DDBJ whole genome shotgun (WGS) entry which is preliminary data.</text>
</comment>
<evidence type="ECO:0000256" key="2">
    <source>
        <dbReference type="SAM" id="MobiDB-lite"/>
    </source>
</evidence>
<keyword evidence="5" id="KW-1185">Reference proteome</keyword>
<proteinExistence type="predicted"/>
<feature type="region of interest" description="Disordered" evidence="2">
    <location>
        <begin position="1"/>
        <end position="41"/>
    </location>
</feature>
<name>A0A8J2LJ39_9HEXA</name>
<dbReference type="PANTHER" id="PTHR46618">
    <property type="entry name" value="ARMADILLO REPEAT-CONTAINING PROTEIN 3"/>
    <property type="match status" value="1"/>
</dbReference>
<dbReference type="InterPro" id="IPR000225">
    <property type="entry name" value="Armadillo"/>
</dbReference>